<reference evidence="3 4" key="1">
    <citation type="submission" date="2020-10" db="EMBL/GenBank/DDBJ databases">
        <title>complete genome sequencing of Lysobacter sp. H21R20.</title>
        <authorList>
            <person name="Bae J.-W."/>
            <person name="Lee S.-Y."/>
        </authorList>
    </citation>
    <scope>NUCLEOTIDE SEQUENCE [LARGE SCALE GENOMIC DNA]</scope>
    <source>
        <strain evidence="3 4">H21R20</strain>
    </source>
</reference>
<dbReference type="RefSeq" id="WP_193986787.1">
    <property type="nucleotide sequence ID" value="NZ_CP063656.1"/>
</dbReference>
<accession>A0A7S6UHI6</accession>
<dbReference type="InterPro" id="IPR051043">
    <property type="entry name" value="Sulfatase_Mod_Factor_Kinase"/>
</dbReference>
<evidence type="ECO:0000313" key="3">
    <source>
        <dbReference type="EMBL" id="QOW20411.1"/>
    </source>
</evidence>
<dbReference type="PANTHER" id="PTHR23150">
    <property type="entry name" value="SULFATASE MODIFYING FACTOR 1, 2"/>
    <property type="match status" value="1"/>
</dbReference>
<feature type="domain" description="Sulfatase-modifying factor enzyme-like" evidence="2">
    <location>
        <begin position="341"/>
        <end position="613"/>
    </location>
</feature>
<gene>
    <name evidence="3" type="ORF">INQ41_05175</name>
</gene>
<name>A0A7S6UHI6_9GAMM</name>
<dbReference type="InterPro" id="IPR016187">
    <property type="entry name" value="CTDL_fold"/>
</dbReference>
<sequence length="615" mass="65718">MAALMLASACSRSGSDGAIDQPDGKEASGAAPVVTIGPDEAMPEAVVWEAPSIQVDEGNTDELKSQAHEALEAGRLFGDGDADGDGDSAGAIPLYLALRQSAPDDPEVQRGFGEAVDALVSRADTMLAAVEDEPAALRQAQEVGSVLRVVAAQDPRVVAYLDQLQTVEQAQEASLRGERALNQDDIGETGDGGAIGWFRQSLELRPGNARATQGLAAAESALIRRAEKAAEADDYGQAGDWLDKAAGLRPDMDTVDRARAHIARVRLARIGSLRDQGIAALSAEGGVDVARAHLANLLRIAPEGNPAAVELRERIELASHYGLFRPGQVFTEALRLGGRGPALVVIPHGAFRMGASEADPEATDAERPARTIRFDRGLAVAHHEVTVAEFRRFITATGYTTRAARRGYSTIYDERSGNLVRRNGVDWRHDYTGKPAADELPVLHVSARDADAYAEWLADQTGHRYRLPSEAEFEYMLRAGNPGPFPWGEGAPPQGSGNYTGALDASPSGRHWRNAFEGYGDGAWGPAPAASYAPNGYGLFDVAGNVSEWVGDCWHGSYRRAPTTGKAWVNPGCRERVVRGGSWASSPEQTRSSWRLASDANTTNARVGFRVVREI</sequence>
<dbReference type="InterPro" id="IPR005532">
    <property type="entry name" value="SUMF_dom"/>
</dbReference>
<dbReference type="Gene3D" id="1.25.40.10">
    <property type="entry name" value="Tetratricopeptide repeat domain"/>
    <property type="match status" value="1"/>
</dbReference>
<dbReference type="PANTHER" id="PTHR23150:SF35">
    <property type="entry name" value="BLL6746 PROTEIN"/>
    <property type="match status" value="1"/>
</dbReference>
<proteinExistence type="predicted"/>
<dbReference type="InterPro" id="IPR011990">
    <property type="entry name" value="TPR-like_helical_dom_sf"/>
</dbReference>
<dbReference type="Proteomes" id="UP000594059">
    <property type="component" value="Chromosome"/>
</dbReference>
<dbReference type="AlphaFoldDB" id="A0A7S6UHI6"/>
<dbReference type="Gene3D" id="3.90.1580.10">
    <property type="entry name" value="paralog of FGE (formylglycine-generating enzyme)"/>
    <property type="match status" value="1"/>
</dbReference>
<dbReference type="SUPFAM" id="SSF56436">
    <property type="entry name" value="C-type lectin-like"/>
    <property type="match status" value="1"/>
</dbReference>
<evidence type="ECO:0000313" key="4">
    <source>
        <dbReference type="Proteomes" id="UP000594059"/>
    </source>
</evidence>
<evidence type="ECO:0000256" key="1">
    <source>
        <dbReference type="SAM" id="MobiDB-lite"/>
    </source>
</evidence>
<feature type="region of interest" description="Disordered" evidence="1">
    <location>
        <begin position="10"/>
        <end position="35"/>
    </location>
</feature>
<organism evidence="3 4">
    <name type="scientific">Novilysobacter ciconiae</name>
    <dbReference type="NCBI Taxonomy" id="2781022"/>
    <lineage>
        <taxon>Bacteria</taxon>
        <taxon>Pseudomonadati</taxon>
        <taxon>Pseudomonadota</taxon>
        <taxon>Gammaproteobacteria</taxon>
        <taxon>Lysobacterales</taxon>
        <taxon>Lysobacteraceae</taxon>
        <taxon>Novilysobacter</taxon>
    </lineage>
</organism>
<evidence type="ECO:0000259" key="2">
    <source>
        <dbReference type="Pfam" id="PF03781"/>
    </source>
</evidence>
<dbReference type="GO" id="GO:0120147">
    <property type="term" value="F:formylglycine-generating oxidase activity"/>
    <property type="evidence" value="ECO:0007669"/>
    <property type="project" value="TreeGrafter"/>
</dbReference>
<dbReference type="InterPro" id="IPR042095">
    <property type="entry name" value="SUMF_sf"/>
</dbReference>
<dbReference type="Pfam" id="PF03781">
    <property type="entry name" value="FGE-sulfatase"/>
    <property type="match status" value="1"/>
</dbReference>
<protein>
    <submittedName>
        <fullName evidence="3">Formylglycine-generating enzyme family protein</fullName>
    </submittedName>
</protein>
<dbReference type="KEGG" id="lcic:INQ41_05175"/>
<keyword evidence="4" id="KW-1185">Reference proteome</keyword>
<dbReference type="EMBL" id="CP063656">
    <property type="protein sequence ID" value="QOW20411.1"/>
    <property type="molecule type" value="Genomic_DNA"/>
</dbReference>